<dbReference type="SUPFAM" id="SSF82109">
    <property type="entry name" value="MIR domain"/>
    <property type="match status" value="1"/>
</dbReference>
<keyword evidence="3" id="KW-1185">Reference proteome</keyword>
<dbReference type="RefSeq" id="XP_015662421.1">
    <property type="nucleotide sequence ID" value="XM_015798943.1"/>
</dbReference>
<name>A0A0N0DYG9_LEPPY</name>
<feature type="region of interest" description="Disordered" evidence="1">
    <location>
        <begin position="120"/>
        <end position="159"/>
    </location>
</feature>
<dbReference type="Proteomes" id="UP000037923">
    <property type="component" value="Unassembled WGS sequence"/>
</dbReference>
<comment type="caution">
    <text evidence="2">The sequence shown here is derived from an EMBL/GenBank/DDBJ whole genome shotgun (WGS) entry which is preliminary data.</text>
</comment>
<dbReference type="VEuPathDB" id="TriTrypDB:LpyrH10_03_2770"/>
<dbReference type="Gene3D" id="2.80.10.50">
    <property type="match status" value="1"/>
</dbReference>
<organism evidence="2 3">
    <name type="scientific">Leptomonas pyrrhocoris</name>
    <name type="common">Firebug parasite</name>
    <dbReference type="NCBI Taxonomy" id="157538"/>
    <lineage>
        <taxon>Eukaryota</taxon>
        <taxon>Discoba</taxon>
        <taxon>Euglenozoa</taxon>
        <taxon>Kinetoplastea</taxon>
        <taxon>Metakinetoplastina</taxon>
        <taxon>Trypanosomatida</taxon>
        <taxon>Trypanosomatidae</taxon>
        <taxon>Leishmaniinae</taxon>
        <taxon>Leptomonas</taxon>
    </lineage>
</organism>
<reference evidence="2 3" key="1">
    <citation type="submission" date="2015-07" db="EMBL/GenBank/DDBJ databases">
        <title>High-quality genome of monoxenous trypanosomatid Leptomonas pyrrhocoris.</title>
        <authorList>
            <person name="Flegontov P."/>
            <person name="Butenko A."/>
            <person name="Firsov S."/>
            <person name="Vlcek C."/>
            <person name="Logacheva M.D."/>
            <person name="Field M."/>
            <person name="Filatov D."/>
            <person name="Flegontova O."/>
            <person name="Gerasimov E."/>
            <person name="Jackson A.P."/>
            <person name="Kelly S."/>
            <person name="Opperdoes F."/>
            <person name="O'Reilly A."/>
            <person name="Votypka J."/>
            <person name="Yurchenko V."/>
            <person name="Lukes J."/>
        </authorList>
    </citation>
    <scope>NUCLEOTIDE SEQUENCE [LARGE SCALE GENOMIC DNA]</scope>
    <source>
        <strain evidence="2">H10</strain>
    </source>
</reference>
<dbReference type="GeneID" id="26902421"/>
<gene>
    <name evidence="2" type="ORF">ABB37_02126</name>
</gene>
<evidence type="ECO:0000313" key="3">
    <source>
        <dbReference type="Proteomes" id="UP000037923"/>
    </source>
</evidence>
<dbReference type="InterPro" id="IPR036300">
    <property type="entry name" value="MIR_dom_sf"/>
</dbReference>
<evidence type="ECO:0000256" key="1">
    <source>
        <dbReference type="SAM" id="MobiDB-lite"/>
    </source>
</evidence>
<feature type="compositionally biased region" description="Low complexity" evidence="1">
    <location>
        <begin position="135"/>
        <end position="145"/>
    </location>
</feature>
<dbReference type="EMBL" id="LGTL01000003">
    <property type="protein sequence ID" value="KPA83982.1"/>
    <property type="molecule type" value="Genomic_DNA"/>
</dbReference>
<dbReference type="AlphaFoldDB" id="A0A0N0DYG9"/>
<evidence type="ECO:0000313" key="2">
    <source>
        <dbReference type="EMBL" id="KPA83982.1"/>
    </source>
</evidence>
<protein>
    <submittedName>
        <fullName evidence="2">Uncharacterized protein</fullName>
    </submittedName>
</protein>
<proteinExistence type="predicted"/>
<accession>A0A0N0DYG9</accession>
<sequence>MDTGGGRYFPFPVFSAANLAGNAASADLSLLAANHNCASLWCFEHEEPMLGGPLRYGSSWRYRLRHVVSGMYVAVCGSAVDVMLEGYDDDGEGDNASGKGATAPIPTAAPPSIAAVFANESDDSESDDGVHQINGGRSSRSASRSGRTKAGTAAAVVTPSDVDLTPRPAEIRPTSLCLIPPPRTRREREATLFCEEPMYATEAAVVVEQTCLRVKNTLTGMYLITDAGVEGSDGCPRWTGSRRVQTRWWRRTSPTGCRWRRSLWCRSAGG</sequence>